<reference evidence="1 2" key="1">
    <citation type="submission" date="2016-10" db="EMBL/GenBank/DDBJ databases">
        <title>Genome sequence of the basidiomycete white-rot fungus Trametes pubescens.</title>
        <authorList>
            <person name="Makela M.R."/>
            <person name="Granchi Z."/>
            <person name="Peng M."/>
            <person name="De Vries R.P."/>
            <person name="Grigoriev I."/>
            <person name="Riley R."/>
            <person name="Hilden K."/>
        </authorList>
    </citation>
    <scope>NUCLEOTIDE SEQUENCE [LARGE SCALE GENOMIC DNA]</scope>
    <source>
        <strain evidence="1 2">FBCC735</strain>
    </source>
</reference>
<accession>A0A1M2VRM5</accession>
<dbReference type="Proteomes" id="UP000184267">
    <property type="component" value="Unassembled WGS sequence"/>
</dbReference>
<organism evidence="1 2">
    <name type="scientific">Trametes pubescens</name>
    <name type="common">White-rot fungus</name>
    <dbReference type="NCBI Taxonomy" id="154538"/>
    <lineage>
        <taxon>Eukaryota</taxon>
        <taxon>Fungi</taxon>
        <taxon>Dikarya</taxon>
        <taxon>Basidiomycota</taxon>
        <taxon>Agaricomycotina</taxon>
        <taxon>Agaricomycetes</taxon>
        <taxon>Polyporales</taxon>
        <taxon>Polyporaceae</taxon>
        <taxon>Trametes</taxon>
    </lineage>
</organism>
<protein>
    <submittedName>
        <fullName evidence="1">Uncharacterized protein</fullName>
    </submittedName>
</protein>
<keyword evidence="2" id="KW-1185">Reference proteome</keyword>
<comment type="caution">
    <text evidence="1">The sequence shown here is derived from an EMBL/GenBank/DDBJ whole genome shotgun (WGS) entry which is preliminary data.</text>
</comment>
<dbReference type="AlphaFoldDB" id="A0A1M2VRM5"/>
<evidence type="ECO:0000313" key="1">
    <source>
        <dbReference type="EMBL" id="OJT10142.1"/>
    </source>
</evidence>
<dbReference type="EMBL" id="MNAD01000811">
    <property type="protein sequence ID" value="OJT10142.1"/>
    <property type="molecule type" value="Genomic_DNA"/>
</dbReference>
<name>A0A1M2VRM5_TRAPU</name>
<sequence length="74" mass="7916">MFLPADGLLYSSGKAGYCTALEAPNEAGRGRFTMLGRRAGTSPKKARLTLGWTQKKVGSLSDLVIEWELDGRGG</sequence>
<evidence type="ECO:0000313" key="2">
    <source>
        <dbReference type="Proteomes" id="UP000184267"/>
    </source>
</evidence>
<gene>
    <name evidence="1" type="ORF">TRAPUB_13348</name>
</gene>
<proteinExistence type="predicted"/>